<dbReference type="InterPro" id="IPR051409">
    <property type="entry name" value="Atypical_kinase_ADCK"/>
</dbReference>
<keyword evidence="3" id="KW-0547">Nucleotide-binding</keyword>
<dbReference type="GO" id="GO:0016301">
    <property type="term" value="F:kinase activity"/>
    <property type="evidence" value="ECO:0007669"/>
    <property type="project" value="UniProtKB-KW"/>
</dbReference>
<evidence type="ECO:0000256" key="4">
    <source>
        <dbReference type="ARBA" id="ARBA00022840"/>
    </source>
</evidence>
<dbReference type="AlphaFoldDB" id="A0A554SHE1"/>
<dbReference type="Proteomes" id="UP000316988">
    <property type="component" value="Unassembled WGS sequence"/>
</dbReference>
<evidence type="ECO:0000256" key="3">
    <source>
        <dbReference type="ARBA" id="ARBA00022741"/>
    </source>
</evidence>
<keyword evidence="2" id="KW-0808">Transferase</keyword>
<reference evidence="7 8" key="1">
    <citation type="submission" date="2019-07" db="EMBL/GenBank/DDBJ databases">
        <authorList>
            <person name="Zhao L.H."/>
        </authorList>
    </citation>
    <scope>NUCLEOTIDE SEQUENCE [LARGE SCALE GENOMIC DNA]</scope>
    <source>
        <strain evidence="7 8">Co35</strain>
    </source>
</reference>
<evidence type="ECO:0000313" key="7">
    <source>
        <dbReference type="EMBL" id="TSD65760.1"/>
    </source>
</evidence>
<keyword evidence="4" id="KW-0067">ATP-binding</keyword>
<dbReference type="PANTHER" id="PTHR43851:SF3">
    <property type="entry name" value="COENZYME Q8"/>
    <property type="match status" value="1"/>
</dbReference>
<keyword evidence="8" id="KW-1185">Reference proteome</keyword>
<dbReference type="CDD" id="cd13970">
    <property type="entry name" value="ABC1_ADCK3"/>
    <property type="match status" value="1"/>
</dbReference>
<dbReference type="GO" id="GO:0005524">
    <property type="term" value="F:ATP binding"/>
    <property type="evidence" value="ECO:0007669"/>
    <property type="project" value="UniProtKB-KW"/>
</dbReference>
<dbReference type="OrthoDB" id="9795390at2"/>
<feature type="domain" description="ABC1 atypical kinase-like" evidence="6">
    <location>
        <begin position="135"/>
        <end position="373"/>
    </location>
</feature>
<dbReference type="PANTHER" id="PTHR43851">
    <property type="match status" value="1"/>
</dbReference>
<feature type="region of interest" description="Disordered" evidence="5">
    <location>
        <begin position="29"/>
        <end position="49"/>
    </location>
</feature>
<dbReference type="SUPFAM" id="SSF56112">
    <property type="entry name" value="Protein kinase-like (PK-like)"/>
    <property type="match status" value="1"/>
</dbReference>
<keyword evidence="7" id="KW-0418">Kinase</keyword>
<evidence type="ECO:0000313" key="8">
    <source>
        <dbReference type="Proteomes" id="UP000316988"/>
    </source>
</evidence>
<evidence type="ECO:0000256" key="2">
    <source>
        <dbReference type="ARBA" id="ARBA00022679"/>
    </source>
</evidence>
<evidence type="ECO:0000259" key="6">
    <source>
        <dbReference type="Pfam" id="PF03109"/>
    </source>
</evidence>
<dbReference type="Pfam" id="PF03109">
    <property type="entry name" value="ABC1"/>
    <property type="match status" value="1"/>
</dbReference>
<proteinExistence type="inferred from homology"/>
<protein>
    <submittedName>
        <fullName evidence="7">AarF/ABC1/UbiB kinase family protein</fullName>
    </submittedName>
</protein>
<comment type="caution">
    <text evidence="7">The sequence shown here is derived from an EMBL/GenBank/DDBJ whole genome shotgun (WGS) entry which is preliminary data.</text>
</comment>
<name>A0A554SHE1_9ACTN</name>
<dbReference type="InterPro" id="IPR004147">
    <property type="entry name" value="ABC1_dom"/>
</dbReference>
<sequence length="478" mass="51658">MGRCLSVPVTRGLTAADVSRSGPRVAAISYPGNVSGRDESDDERPLSGNPIARGARLASLPASFAARTTWGLGKRMVGAPAQAVLTDVQRRTADQIFSVLGQLKGGAMKFGQALSVFEAALPDELAGPYRDALTKLQDAAPPMPASTVHRVMAAEFGPRWRDRFPVFEDHPAAAASIGQVHRATYEDGSDIAVKLQYPGAGEALMSDLRQIARLARLFGVLAPGMDVKSLVAELRERVAEELDYSLEAAAQDAFAIGFADDPYVVIPRTITHTEHALVSTWIDSIGSLADIIDHGSHQERDDYGEAFVRFLFAGPARVGLLHADPHPGNFRIREDGLLGVVDYGAVARLPDGLPDTIGRLLRAAVDGDYGTVVDGLRDEGFLRGADLDPEIMERYLAPLVEPARQQSFTFSRSWLRSQGQRLSRPDAEGFGTARQLNIPREYLLIHRVWMGGVGVLCQLGATAPFREILAESLPGFDD</sequence>
<comment type="similarity">
    <text evidence="1">Belongs to the protein kinase superfamily. ADCK protein kinase family.</text>
</comment>
<organism evidence="7 8">
    <name type="scientific">Aeromicrobium piscarium</name>
    <dbReference type="NCBI Taxonomy" id="2590901"/>
    <lineage>
        <taxon>Bacteria</taxon>
        <taxon>Bacillati</taxon>
        <taxon>Actinomycetota</taxon>
        <taxon>Actinomycetes</taxon>
        <taxon>Propionibacteriales</taxon>
        <taxon>Nocardioidaceae</taxon>
        <taxon>Aeromicrobium</taxon>
    </lineage>
</organism>
<evidence type="ECO:0000256" key="5">
    <source>
        <dbReference type="SAM" id="MobiDB-lite"/>
    </source>
</evidence>
<dbReference type="InterPro" id="IPR011009">
    <property type="entry name" value="Kinase-like_dom_sf"/>
</dbReference>
<dbReference type="InterPro" id="IPR034646">
    <property type="entry name" value="ADCK3_dom"/>
</dbReference>
<gene>
    <name evidence="7" type="ORF">FNM00_04905</name>
</gene>
<evidence type="ECO:0000256" key="1">
    <source>
        <dbReference type="ARBA" id="ARBA00009670"/>
    </source>
</evidence>
<accession>A0A554SHE1</accession>
<dbReference type="EMBL" id="VLNT01000002">
    <property type="protein sequence ID" value="TSD65760.1"/>
    <property type="molecule type" value="Genomic_DNA"/>
</dbReference>